<comment type="similarity">
    <text evidence="4">Belongs to the protein kinase superfamily. CAMK Ser/Thr protein kinase family. NIM1 subfamily.</text>
</comment>
<dbReference type="FunFam" id="3.30.200.20:FF:000229">
    <property type="entry name" value="Serine/threonine-protein kinase Chk1"/>
    <property type="match status" value="1"/>
</dbReference>
<dbReference type="OrthoDB" id="5428259at2759"/>
<keyword evidence="14" id="KW-0539">Nucleus</keyword>
<keyword evidence="12" id="KW-0274">FAD</keyword>
<keyword evidence="8" id="KW-0808">Transferase</keyword>
<keyword evidence="10" id="KW-0227">DNA damage</keyword>
<dbReference type="InterPro" id="IPR008271">
    <property type="entry name" value="Ser/Thr_kinase_AS"/>
</dbReference>
<dbReference type="InterPro" id="IPR007867">
    <property type="entry name" value="GMC_OxRtase_C"/>
</dbReference>
<evidence type="ECO:0000259" key="19">
    <source>
        <dbReference type="PROSITE" id="PS50011"/>
    </source>
</evidence>
<evidence type="ECO:0000256" key="6">
    <source>
        <dbReference type="ARBA" id="ARBA00022527"/>
    </source>
</evidence>
<keyword evidence="13 18" id="KW-0067">ATP-binding</keyword>
<dbReference type="InterPro" id="IPR036188">
    <property type="entry name" value="FAD/NAD-bd_sf"/>
</dbReference>
<evidence type="ECO:0000256" key="15">
    <source>
        <dbReference type="ARBA" id="ARBA00023306"/>
    </source>
</evidence>
<keyword evidence="9 18" id="KW-0547">Nucleotide-binding</keyword>
<evidence type="ECO:0000256" key="12">
    <source>
        <dbReference type="ARBA" id="ARBA00022827"/>
    </source>
</evidence>
<dbReference type="PROSITE" id="PS00107">
    <property type="entry name" value="PROTEIN_KINASE_ATP"/>
    <property type="match status" value="1"/>
</dbReference>
<dbReference type="InterPro" id="IPR012132">
    <property type="entry name" value="GMC_OxRdtase"/>
</dbReference>
<dbReference type="Pfam" id="PF05199">
    <property type="entry name" value="GMC_oxred_C"/>
    <property type="match status" value="1"/>
</dbReference>
<dbReference type="Proteomes" id="UP000053825">
    <property type="component" value="Unassembled WGS sequence"/>
</dbReference>
<evidence type="ECO:0000256" key="5">
    <source>
        <dbReference type="ARBA" id="ARBA00012513"/>
    </source>
</evidence>
<evidence type="ECO:0000256" key="16">
    <source>
        <dbReference type="ARBA" id="ARBA00047899"/>
    </source>
</evidence>
<comment type="subcellular location">
    <subcellularLocation>
        <location evidence="2">Nucleus</location>
    </subcellularLocation>
</comment>
<evidence type="ECO:0000256" key="4">
    <source>
        <dbReference type="ARBA" id="ARBA00010791"/>
    </source>
</evidence>
<reference evidence="20 21" key="1">
    <citation type="submission" date="2015-07" db="EMBL/GenBank/DDBJ databases">
        <title>The genome of Habropoda laboriosa.</title>
        <authorList>
            <person name="Pan H."/>
            <person name="Kapheim K."/>
        </authorList>
    </citation>
    <scope>NUCLEOTIDE SEQUENCE [LARGE SCALE GENOMIC DNA]</scope>
    <source>
        <strain evidence="20">0110345459</strain>
    </source>
</reference>
<proteinExistence type="inferred from homology"/>
<dbReference type="SUPFAM" id="SSF51905">
    <property type="entry name" value="FAD/NAD(P)-binding domain"/>
    <property type="match status" value="1"/>
</dbReference>
<evidence type="ECO:0000256" key="14">
    <source>
        <dbReference type="ARBA" id="ARBA00023242"/>
    </source>
</evidence>
<evidence type="ECO:0000256" key="13">
    <source>
        <dbReference type="ARBA" id="ARBA00022840"/>
    </source>
</evidence>
<dbReference type="Gene3D" id="1.10.510.10">
    <property type="entry name" value="Transferase(Phosphotransferase) domain 1"/>
    <property type="match status" value="1"/>
</dbReference>
<evidence type="ECO:0000313" key="20">
    <source>
        <dbReference type="EMBL" id="KOC59203.1"/>
    </source>
</evidence>
<dbReference type="SMART" id="SM00220">
    <property type="entry name" value="S_TKc"/>
    <property type="match status" value="1"/>
</dbReference>
<evidence type="ECO:0000256" key="1">
    <source>
        <dbReference type="ARBA" id="ARBA00001974"/>
    </source>
</evidence>
<keyword evidence="7" id="KW-0285">Flavoprotein</keyword>
<feature type="binding site" evidence="18">
    <location>
        <position position="37"/>
    </location>
    <ligand>
        <name>ATP</name>
        <dbReference type="ChEBI" id="CHEBI:30616"/>
    </ligand>
</feature>
<dbReference type="Pfam" id="PF00732">
    <property type="entry name" value="GMC_oxred_N"/>
    <property type="match status" value="1"/>
</dbReference>
<evidence type="ECO:0000256" key="18">
    <source>
        <dbReference type="PROSITE-ProRule" id="PRU10141"/>
    </source>
</evidence>
<dbReference type="PROSITE" id="PS00624">
    <property type="entry name" value="GMC_OXRED_2"/>
    <property type="match status" value="1"/>
</dbReference>
<dbReference type="FunFam" id="1.10.510.10:FF:000571">
    <property type="entry name" value="Maternal embryonic leucine zipper kinase"/>
    <property type="match status" value="1"/>
</dbReference>
<dbReference type="Gene3D" id="3.30.560.10">
    <property type="entry name" value="Glucose Oxidase, domain 3"/>
    <property type="match status" value="2"/>
</dbReference>
<comment type="catalytic activity">
    <reaction evidence="16">
        <text>L-threonyl-[protein] + ATP = O-phospho-L-threonyl-[protein] + ADP + H(+)</text>
        <dbReference type="Rhea" id="RHEA:46608"/>
        <dbReference type="Rhea" id="RHEA-COMP:11060"/>
        <dbReference type="Rhea" id="RHEA-COMP:11605"/>
        <dbReference type="ChEBI" id="CHEBI:15378"/>
        <dbReference type="ChEBI" id="CHEBI:30013"/>
        <dbReference type="ChEBI" id="CHEBI:30616"/>
        <dbReference type="ChEBI" id="CHEBI:61977"/>
        <dbReference type="ChEBI" id="CHEBI:456216"/>
        <dbReference type="EC" id="2.7.11.1"/>
    </reaction>
</comment>
<name>A0A0L7QKN0_9HYME</name>
<accession>A0A0L7QKN0</accession>
<keyword evidence="11 20" id="KW-0418">Kinase</keyword>
<organism evidence="20 21">
    <name type="scientific">Habropoda laboriosa</name>
    <dbReference type="NCBI Taxonomy" id="597456"/>
    <lineage>
        <taxon>Eukaryota</taxon>
        <taxon>Metazoa</taxon>
        <taxon>Ecdysozoa</taxon>
        <taxon>Arthropoda</taxon>
        <taxon>Hexapoda</taxon>
        <taxon>Insecta</taxon>
        <taxon>Pterygota</taxon>
        <taxon>Neoptera</taxon>
        <taxon>Endopterygota</taxon>
        <taxon>Hymenoptera</taxon>
        <taxon>Apocrita</taxon>
        <taxon>Aculeata</taxon>
        <taxon>Apoidea</taxon>
        <taxon>Anthophila</taxon>
        <taxon>Apidae</taxon>
        <taxon>Habropoda</taxon>
    </lineage>
</organism>
<dbReference type="PANTHER" id="PTHR11552">
    <property type="entry name" value="GLUCOSE-METHANOL-CHOLINE GMC OXIDOREDUCTASE"/>
    <property type="match status" value="1"/>
</dbReference>
<dbReference type="Gene3D" id="3.30.310.80">
    <property type="entry name" value="Kinase associated domain 1, KA1"/>
    <property type="match status" value="1"/>
</dbReference>
<evidence type="ECO:0000256" key="11">
    <source>
        <dbReference type="ARBA" id="ARBA00022777"/>
    </source>
</evidence>
<evidence type="ECO:0000256" key="10">
    <source>
        <dbReference type="ARBA" id="ARBA00022763"/>
    </source>
</evidence>
<evidence type="ECO:0000256" key="8">
    <source>
        <dbReference type="ARBA" id="ARBA00022679"/>
    </source>
</evidence>
<dbReference type="GO" id="GO:0006974">
    <property type="term" value="P:DNA damage response"/>
    <property type="evidence" value="ECO:0007669"/>
    <property type="project" value="UniProtKB-KW"/>
</dbReference>
<dbReference type="GO" id="GO:0050660">
    <property type="term" value="F:flavin adenine dinucleotide binding"/>
    <property type="evidence" value="ECO:0007669"/>
    <property type="project" value="InterPro"/>
</dbReference>
<keyword evidence="15" id="KW-0131">Cell cycle</keyword>
<evidence type="ECO:0000256" key="17">
    <source>
        <dbReference type="ARBA" id="ARBA00048679"/>
    </source>
</evidence>
<sequence length="916" mass="103486">MTEFVDGWIFGHTLGEGAYGEVKLVINKSTGEAVAMKMVDLEKHPDARQTVRKETTIHRMFSNPNIIQYFGKRSEPNMEYIFLEYASGGELFDRIEPDVGMPAWEAQKYFKQLISAVEYLHSKGVAHRDLKPENLLLDEHDNLKVSDFGLATIYRLQGKERCLERRCGTLPYVAPEVLLRPYHAEPADVWSYLFSGSIEGYIRPDETDSRQVLEDENLTRFCLSQPELTGVEYDNAEQINLEERPGFSFSQPAHIEDLLLCTQVQTKQFTQASQQNTFQRLVRRMTRFFVKTELETTVKRLVNCLKNESYTYRINNFGTITISTVDRRKMPLVFKANIVEMDGKILVDFRLSKGCGLEFKRRFVKIKSLLEDIILKVGAGTAGATLATRLAEYGYKILLLEAGGVAPPFLDIPLLAPLIQNTPYDWQYITVPQQNACKGLKNNQSKWPMGKLLGGTSRLNYMLHVRGHPLDYNEWLSDFTEPTTKNGGPMCVSDLKWDTGLADTILKGLQELHQDIGNINDNLKTGFMKAQLSIENGKRWSTDKLLCEHIKKNLTIITHAHVQKVLMELNRAVGVQFTVSNKTFKAIAKEGVVLSAGTIGTPKILMLSGIGPREHLQDLKINVINDLPVGQHLVDHVLTGIDLVMLNVSIGLSMIDTLNPMSALKYFIFGKGPWTFTGVEVLGTFHSSFQQNKSDVPDLQIMVMPLGLSKDNGVVLKKAMGISEKVYNEYFFPISHKNTITIAPVLLHPRSKGEIKLSSRDSFDPPLIDPNYLSNKDDTAILIDGLRFVKKLVETNAMKSVGASIYEKHFPGCENETFDSTKYWECYIQHLTLTSYHPAGTCRMGDVVDQTFKVYRTKNLYVIDASVLPSLPSGNINAAVLMIAEKAAHIIKQSTKIRVNNRKCYKPYNYYYIPDD</sequence>
<comment type="similarity">
    <text evidence="3">Belongs to the GMC oxidoreductase family.</text>
</comment>
<evidence type="ECO:0000256" key="7">
    <source>
        <dbReference type="ARBA" id="ARBA00022630"/>
    </source>
</evidence>
<dbReference type="InterPro" id="IPR011009">
    <property type="entry name" value="Kinase-like_dom_sf"/>
</dbReference>
<dbReference type="GO" id="GO:0033314">
    <property type="term" value="P:mitotic DNA replication checkpoint signaling"/>
    <property type="evidence" value="ECO:0007669"/>
    <property type="project" value="UniProtKB-ARBA"/>
</dbReference>
<dbReference type="PANTHER" id="PTHR11552:SF147">
    <property type="entry name" value="CHOLINE DEHYDROGENASE, MITOCHONDRIAL"/>
    <property type="match status" value="1"/>
</dbReference>
<dbReference type="STRING" id="597456.A0A0L7QKN0"/>
<dbReference type="Gene3D" id="3.50.50.60">
    <property type="entry name" value="FAD/NAD(P)-binding domain"/>
    <property type="match status" value="2"/>
</dbReference>
<keyword evidence="21" id="KW-1185">Reference proteome</keyword>
<comment type="cofactor">
    <cofactor evidence="1">
        <name>FAD</name>
        <dbReference type="ChEBI" id="CHEBI:57692"/>
    </cofactor>
</comment>
<dbReference type="Pfam" id="PF00069">
    <property type="entry name" value="Pkinase"/>
    <property type="match status" value="1"/>
</dbReference>
<dbReference type="SUPFAM" id="SSF54373">
    <property type="entry name" value="FAD-linked reductases, C-terminal domain"/>
    <property type="match status" value="1"/>
</dbReference>
<dbReference type="GO" id="GO:0004674">
    <property type="term" value="F:protein serine/threonine kinase activity"/>
    <property type="evidence" value="ECO:0007669"/>
    <property type="project" value="UniProtKB-KW"/>
</dbReference>
<evidence type="ECO:0000256" key="3">
    <source>
        <dbReference type="ARBA" id="ARBA00010790"/>
    </source>
</evidence>
<dbReference type="PROSITE" id="PS00108">
    <property type="entry name" value="PROTEIN_KINASE_ST"/>
    <property type="match status" value="1"/>
</dbReference>
<dbReference type="GO" id="GO:0005524">
    <property type="term" value="F:ATP binding"/>
    <property type="evidence" value="ECO:0007669"/>
    <property type="project" value="UniProtKB-UniRule"/>
</dbReference>
<evidence type="ECO:0000313" key="21">
    <source>
        <dbReference type="Proteomes" id="UP000053825"/>
    </source>
</evidence>
<evidence type="ECO:0000256" key="9">
    <source>
        <dbReference type="ARBA" id="ARBA00022741"/>
    </source>
</evidence>
<dbReference type="SUPFAM" id="SSF56112">
    <property type="entry name" value="Protein kinase-like (PK-like)"/>
    <property type="match status" value="1"/>
</dbReference>
<feature type="domain" description="Protein kinase" evidence="19">
    <location>
        <begin position="8"/>
        <end position="333"/>
    </location>
</feature>
<dbReference type="EMBL" id="KQ414940">
    <property type="protein sequence ID" value="KOC59203.1"/>
    <property type="molecule type" value="Genomic_DNA"/>
</dbReference>
<evidence type="ECO:0000256" key="2">
    <source>
        <dbReference type="ARBA" id="ARBA00004123"/>
    </source>
</evidence>
<dbReference type="GO" id="GO:0005634">
    <property type="term" value="C:nucleus"/>
    <property type="evidence" value="ECO:0007669"/>
    <property type="project" value="UniProtKB-SubCell"/>
</dbReference>
<dbReference type="EC" id="2.7.11.1" evidence="5"/>
<dbReference type="InterPro" id="IPR017441">
    <property type="entry name" value="Protein_kinase_ATP_BS"/>
</dbReference>
<dbReference type="PROSITE" id="PS50011">
    <property type="entry name" value="PROTEIN_KINASE_DOM"/>
    <property type="match status" value="1"/>
</dbReference>
<dbReference type="GO" id="GO:0016614">
    <property type="term" value="F:oxidoreductase activity, acting on CH-OH group of donors"/>
    <property type="evidence" value="ECO:0007669"/>
    <property type="project" value="InterPro"/>
</dbReference>
<gene>
    <name evidence="20" type="ORF">WH47_11279</name>
</gene>
<dbReference type="InterPro" id="IPR000172">
    <property type="entry name" value="GMC_OxRdtase_N"/>
</dbReference>
<dbReference type="AlphaFoldDB" id="A0A0L7QKN0"/>
<keyword evidence="6" id="KW-0723">Serine/threonine-protein kinase</keyword>
<comment type="catalytic activity">
    <reaction evidence="17">
        <text>L-seryl-[protein] + ATP = O-phospho-L-seryl-[protein] + ADP + H(+)</text>
        <dbReference type="Rhea" id="RHEA:17989"/>
        <dbReference type="Rhea" id="RHEA-COMP:9863"/>
        <dbReference type="Rhea" id="RHEA-COMP:11604"/>
        <dbReference type="ChEBI" id="CHEBI:15378"/>
        <dbReference type="ChEBI" id="CHEBI:29999"/>
        <dbReference type="ChEBI" id="CHEBI:30616"/>
        <dbReference type="ChEBI" id="CHEBI:83421"/>
        <dbReference type="ChEBI" id="CHEBI:456216"/>
        <dbReference type="EC" id="2.7.11.1"/>
    </reaction>
</comment>
<protein>
    <recommendedName>
        <fullName evidence="5">non-specific serine/threonine protein kinase</fullName>
        <ecNumber evidence="5">2.7.11.1</ecNumber>
    </recommendedName>
</protein>
<dbReference type="InterPro" id="IPR000719">
    <property type="entry name" value="Prot_kinase_dom"/>
</dbReference>